<feature type="transmembrane region" description="Helical" evidence="2">
    <location>
        <begin position="12"/>
        <end position="31"/>
    </location>
</feature>
<accession>A0A8J4H275</accession>
<dbReference type="SUPFAM" id="SSF48452">
    <property type="entry name" value="TPR-like"/>
    <property type="match status" value="1"/>
</dbReference>
<keyword evidence="2" id="KW-0812">Transmembrane</keyword>
<organism evidence="3 4">
    <name type="scientific">Xylanibacillus composti</name>
    <dbReference type="NCBI Taxonomy" id="1572762"/>
    <lineage>
        <taxon>Bacteria</taxon>
        <taxon>Bacillati</taxon>
        <taxon>Bacillota</taxon>
        <taxon>Bacilli</taxon>
        <taxon>Bacillales</taxon>
        <taxon>Paenibacillaceae</taxon>
        <taxon>Xylanibacillus</taxon>
    </lineage>
</organism>
<dbReference type="AlphaFoldDB" id="A0A8J4H275"/>
<name>A0A8J4H275_9BACL</name>
<keyword evidence="2" id="KW-0472">Membrane</keyword>
<dbReference type="PANTHER" id="PTHR12558:SF13">
    <property type="entry name" value="CELL DIVISION CYCLE PROTEIN 27 HOMOLOG"/>
    <property type="match status" value="1"/>
</dbReference>
<comment type="caution">
    <text evidence="3">The sequence shown here is derived from an EMBL/GenBank/DDBJ whole genome shotgun (WGS) entry which is preliminary data.</text>
</comment>
<dbReference type="InterPro" id="IPR019734">
    <property type="entry name" value="TPR_rpt"/>
</dbReference>
<dbReference type="EMBL" id="BOVK01000006">
    <property type="protein sequence ID" value="GIQ67629.1"/>
    <property type="molecule type" value="Genomic_DNA"/>
</dbReference>
<keyword evidence="2" id="KW-1133">Transmembrane helix</keyword>
<dbReference type="Pfam" id="PF14559">
    <property type="entry name" value="TPR_19"/>
    <property type="match status" value="1"/>
</dbReference>
<dbReference type="Gene3D" id="1.25.40.10">
    <property type="entry name" value="Tetratricopeptide repeat domain"/>
    <property type="match status" value="2"/>
</dbReference>
<dbReference type="RefSeq" id="WP_213410252.1">
    <property type="nucleotide sequence ID" value="NZ_BOVK01000006.1"/>
</dbReference>
<reference evidence="3" key="1">
    <citation type="submission" date="2021-04" db="EMBL/GenBank/DDBJ databases">
        <title>Draft genome sequence of Xylanibacillus composti strain K13.</title>
        <authorList>
            <person name="Uke A."/>
            <person name="Chhe C."/>
            <person name="Baramee S."/>
            <person name="Kosugi A."/>
        </authorList>
    </citation>
    <scope>NUCLEOTIDE SEQUENCE</scope>
    <source>
        <strain evidence="3">K13</strain>
    </source>
</reference>
<evidence type="ECO:0000313" key="3">
    <source>
        <dbReference type="EMBL" id="GIQ67629.1"/>
    </source>
</evidence>
<gene>
    <name evidence="3" type="ORF">XYCOK13_04530</name>
</gene>
<dbReference type="PANTHER" id="PTHR12558">
    <property type="entry name" value="CELL DIVISION CYCLE 16,23,27"/>
    <property type="match status" value="1"/>
</dbReference>
<dbReference type="SMART" id="SM00028">
    <property type="entry name" value="TPR"/>
    <property type="match status" value="3"/>
</dbReference>
<evidence type="ECO:0000256" key="2">
    <source>
        <dbReference type="SAM" id="Phobius"/>
    </source>
</evidence>
<dbReference type="Proteomes" id="UP000677918">
    <property type="component" value="Unassembled WGS sequence"/>
</dbReference>
<dbReference type="InterPro" id="IPR011990">
    <property type="entry name" value="TPR-like_helical_dom_sf"/>
</dbReference>
<proteinExistence type="predicted"/>
<sequence length="222" mass="25987">MGKIIGFSLLWYLFGNPFVAILILLLILYVLDRRFIGFFPSITRPFRDLQQIRKLRQELRLSPHNTSIKVDLARRLMDRKQYSQALSYLQEAEAVMPDSSEIKAEIAICLFGTGGLAEADAYLQKALELNPRVRYGEPLLLAGEKWADSDQEKALRYMEQFKELHSSSCKAYYRLGQLYRTVNRLHDAKAAFREAIDIYRGLPKYKRKQERRWALMSWFQAI</sequence>
<dbReference type="Pfam" id="PF13181">
    <property type="entry name" value="TPR_8"/>
    <property type="match status" value="1"/>
</dbReference>
<dbReference type="PROSITE" id="PS50005">
    <property type="entry name" value="TPR"/>
    <property type="match status" value="1"/>
</dbReference>
<keyword evidence="4" id="KW-1185">Reference proteome</keyword>
<evidence type="ECO:0000313" key="4">
    <source>
        <dbReference type="Proteomes" id="UP000677918"/>
    </source>
</evidence>
<protein>
    <recommendedName>
        <fullName evidence="5">Tetratricopeptide repeat protein</fullName>
    </recommendedName>
</protein>
<feature type="repeat" description="TPR" evidence="1">
    <location>
        <begin position="169"/>
        <end position="202"/>
    </location>
</feature>
<evidence type="ECO:0000256" key="1">
    <source>
        <dbReference type="PROSITE-ProRule" id="PRU00339"/>
    </source>
</evidence>
<evidence type="ECO:0008006" key="5">
    <source>
        <dbReference type="Google" id="ProtNLM"/>
    </source>
</evidence>
<keyword evidence="1" id="KW-0802">TPR repeat</keyword>